<sequence>MIRVLFISAAILLLGFLGIAGLQAGGGLKTWGMEQRSYAADGSRSGYSIGLKRLWLKKKSTIYVDYATEIESGTLVFALEEVASLGERPSRPLKRKVTSSNIGSVTFRIKKDGMYRLRITAKAPGKYSDQNPVLRYKIKWGLEQPQRQRKPMALKTGT</sequence>
<proteinExistence type="predicted"/>
<protein>
    <submittedName>
        <fullName evidence="1">Uncharacterized protein</fullName>
    </submittedName>
</protein>
<gene>
    <name evidence="1" type="ORF">MNBD_ALPHA06-1151</name>
</gene>
<name>A0A3B0SFK1_9ZZZZ</name>
<accession>A0A3B0SFK1</accession>
<dbReference type="AlphaFoldDB" id="A0A3B0SFK1"/>
<dbReference type="EMBL" id="UOEE01000317">
    <property type="protein sequence ID" value="VAW01312.1"/>
    <property type="molecule type" value="Genomic_DNA"/>
</dbReference>
<organism evidence="1">
    <name type="scientific">hydrothermal vent metagenome</name>
    <dbReference type="NCBI Taxonomy" id="652676"/>
    <lineage>
        <taxon>unclassified sequences</taxon>
        <taxon>metagenomes</taxon>
        <taxon>ecological metagenomes</taxon>
    </lineage>
</organism>
<evidence type="ECO:0000313" key="1">
    <source>
        <dbReference type="EMBL" id="VAW01312.1"/>
    </source>
</evidence>
<reference evidence="1" key="1">
    <citation type="submission" date="2018-06" db="EMBL/GenBank/DDBJ databases">
        <authorList>
            <person name="Zhirakovskaya E."/>
        </authorList>
    </citation>
    <scope>NUCLEOTIDE SEQUENCE</scope>
</reference>